<sequence length="101" mass="11609">MLPELVTSKAIPIISLADAEEKHQNAVEIITQMEVEKSGLQDKIVTLQKTVQEMGNLLIESNKECDNLTNEHERELETHNLLKIKYKEMEESLAHKEELLK</sequence>
<protein>
    <submittedName>
        <fullName evidence="4">Leucine-rich repeat flightless-interacting protein 2 isoform X10</fullName>
    </submittedName>
</protein>
<feature type="coiled-coil region" evidence="3">
    <location>
        <begin position="16"/>
        <end position="78"/>
    </location>
</feature>
<name>A0AAD5FTH3_SILAS</name>
<evidence type="ECO:0000313" key="5">
    <source>
        <dbReference type="Proteomes" id="UP001205998"/>
    </source>
</evidence>
<comment type="caution">
    <text evidence="4">The sequence shown here is derived from an EMBL/GenBank/DDBJ whole genome shotgun (WGS) entry which is preliminary data.</text>
</comment>
<dbReference type="EMBL" id="MU550681">
    <property type="protein sequence ID" value="KAI5627432.1"/>
    <property type="molecule type" value="Genomic_DNA"/>
</dbReference>
<accession>A0AAD5FTH3</accession>
<keyword evidence="5" id="KW-1185">Reference proteome</keyword>
<feature type="non-terminal residue" evidence="4">
    <location>
        <position position="1"/>
    </location>
</feature>
<evidence type="ECO:0000256" key="2">
    <source>
        <dbReference type="ARBA" id="ARBA00023054"/>
    </source>
</evidence>
<evidence type="ECO:0000256" key="1">
    <source>
        <dbReference type="ARBA" id="ARBA00008275"/>
    </source>
</evidence>
<dbReference type="Proteomes" id="UP001205998">
    <property type="component" value="Unassembled WGS sequence"/>
</dbReference>
<reference evidence="4" key="1">
    <citation type="submission" date="2018-07" db="EMBL/GenBank/DDBJ databases">
        <title>Comparative genomics of catfishes provides insights into carnivory and benthic adaptation.</title>
        <authorList>
            <person name="Zhang Y."/>
            <person name="Wang D."/>
            <person name="Peng Z."/>
            <person name="Zheng S."/>
            <person name="Shao F."/>
            <person name="Tao W."/>
        </authorList>
    </citation>
    <scope>NUCLEOTIDE SEQUENCE</scope>
    <source>
        <strain evidence="4">Chongqing</strain>
    </source>
</reference>
<organism evidence="4 5">
    <name type="scientific">Silurus asotus</name>
    <name type="common">Amur catfish</name>
    <name type="synonym">Parasilurus asotus</name>
    <dbReference type="NCBI Taxonomy" id="30991"/>
    <lineage>
        <taxon>Eukaryota</taxon>
        <taxon>Metazoa</taxon>
        <taxon>Chordata</taxon>
        <taxon>Craniata</taxon>
        <taxon>Vertebrata</taxon>
        <taxon>Euteleostomi</taxon>
        <taxon>Actinopterygii</taxon>
        <taxon>Neopterygii</taxon>
        <taxon>Teleostei</taxon>
        <taxon>Ostariophysi</taxon>
        <taxon>Siluriformes</taxon>
        <taxon>Siluridae</taxon>
        <taxon>Silurus</taxon>
    </lineage>
</organism>
<dbReference type="InterPro" id="IPR019139">
    <property type="entry name" value="LRRFIP1/2"/>
</dbReference>
<dbReference type="AlphaFoldDB" id="A0AAD5FTH3"/>
<dbReference type="GO" id="GO:0006355">
    <property type="term" value="P:regulation of DNA-templated transcription"/>
    <property type="evidence" value="ECO:0007669"/>
    <property type="project" value="InterPro"/>
</dbReference>
<dbReference type="Pfam" id="PF09738">
    <property type="entry name" value="LRRFIP"/>
    <property type="match status" value="1"/>
</dbReference>
<evidence type="ECO:0000256" key="3">
    <source>
        <dbReference type="SAM" id="Coils"/>
    </source>
</evidence>
<proteinExistence type="inferred from homology"/>
<evidence type="ECO:0000313" key="4">
    <source>
        <dbReference type="EMBL" id="KAI5627432.1"/>
    </source>
</evidence>
<gene>
    <name evidence="4" type="ORF">C0J50_13015</name>
</gene>
<comment type="similarity">
    <text evidence="1">Belongs to the LRRFIP family.</text>
</comment>
<dbReference type="Gene3D" id="1.20.5.4090">
    <property type="match status" value="1"/>
</dbReference>
<keyword evidence="2 3" id="KW-0175">Coiled coil</keyword>